<comment type="subcellular location">
    <subcellularLocation>
        <location evidence="1">Cell membrane</location>
        <topology evidence="1">Multi-pass membrane protein</topology>
    </subcellularLocation>
</comment>
<dbReference type="PROSITE" id="PS50850">
    <property type="entry name" value="MFS"/>
    <property type="match status" value="1"/>
</dbReference>
<keyword evidence="10" id="KW-1185">Reference proteome</keyword>
<dbReference type="PANTHER" id="PTHR23513">
    <property type="entry name" value="INTEGRAL MEMBRANE EFFLUX PROTEIN-RELATED"/>
    <property type="match status" value="1"/>
</dbReference>
<proteinExistence type="predicted"/>
<evidence type="ECO:0000259" key="8">
    <source>
        <dbReference type="PROSITE" id="PS50850"/>
    </source>
</evidence>
<dbReference type="InterPro" id="IPR011701">
    <property type="entry name" value="MFS"/>
</dbReference>
<dbReference type="InterPro" id="IPR036259">
    <property type="entry name" value="MFS_trans_sf"/>
</dbReference>
<dbReference type="CDD" id="cd06173">
    <property type="entry name" value="MFS_MefA_like"/>
    <property type="match status" value="1"/>
</dbReference>
<evidence type="ECO:0000256" key="5">
    <source>
        <dbReference type="ARBA" id="ARBA00022989"/>
    </source>
</evidence>
<keyword evidence="6 7" id="KW-0472">Membrane</keyword>
<evidence type="ECO:0000256" key="1">
    <source>
        <dbReference type="ARBA" id="ARBA00004651"/>
    </source>
</evidence>
<evidence type="ECO:0000256" key="6">
    <source>
        <dbReference type="ARBA" id="ARBA00023136"/>
    </source>
</evidence>
<feature type="transmembrane region" description="Helical" evidence="7">
    <location>
        <begin position="174"/>
        <end position="194"/>
    </location>
</feature>
<keyword evidence="5 7" id="KW-1133">Transmembrane helix</keyword>
<dbReference type="SUPFAM" id="SSF103473">
    <property type="entry name" value="MFS general substrate transporter"/>
    <property type="match status" value="1"/>
</dbReference>
<name>A0ABX4DIB1_9BACL</name>
<evidence type="ECO:0000256" key="7">
    <source>
        <dbReference type="SAM" id="Phobius"/>
    </source>
</evidence>
<feature type="transmembrane region" description="Helical" evidence="7">
    <location>
        <begin position="316"/>
        <end position="334"/>
    </location>
</feature>
<protein>
    <recommendedName>
        <fullName evidence="8">Major facilitator superfamily (MFS) profile domain-containing protein</fullName>
    </recommendedName>
</protein>
<evidence type="ECO:0000256" key="3">
    <source>
        <dbReference type="ARBA" id="ARBA00022475"/>
    </source>
</evidence>
<evidence type="ECO:0000313" key="10">
    <source>
        <dbReference type="Proteomes" id="UP000198364"/>
    </source>
</evidence>
<feature type="transmembrane region" description="Helical" evidence="7">
    <location>
        <begin position="224"/>
        <end position="244"/>
    </location>
</feature>
<feature type="transmembrane region" description="Helical" evidence="7">
    <location>
        <begin position="264"/>
        <end position="282"/>
    </location>
</feature>
<dbReference type="Gene3D" id="1.20.1250.20">
    <property type="entry name" value="MFS general substrate transporter like domains"/>
    <property type="match status" value="1"/>
</dbReference>
<evidence type="ECO:0000256" key="4">
    <source>
        <dbReference type="ARBA" id="ARBA00022692"/>
    </source>
</evidence>
<dbReference type="InterPro" id="IPR020846">
    <property type="entry name" value="MFS_dom"/>
</dbReference>
<dbReference type="Pfam" id="PF07690">
    <property type="entry name" value="MFS_1"/>
    <property type="match status" value="1"/>
</dbReference>
<feature type="transmembrane region" description="Helical" evidence="7">
    <location>
        <begin position="54"/>
        <end position="74"/>
    </location>
</feature>
<keyword evidence="4 7" id="KW-0812">Transmembrane</keyword>
<dbReference type="PANTHER" id="PTHR23513:SF6">
    <property type="entry name" value="MAJOR FACILITATOR SUPERFAMILY ASSOCIATED DOMAIN-CONTAINING PROTEIN"/>
    <property type="match status" value="1"/>
</dbReference>
<sequence length="390" mass="43302">MNKLLRLSQSVLVNTAFRKYFIGTTISSIGNGMQFIGIAWFLYKLTGSSSSMGWLLATSSLSGILFSPWIGVLIDKWDRRVVCIIADCFRGTIVLIIPILYYLDVLLIWQVYLIVFLMSIGDRFYLPASGGLVREIVPKTNLLSANSLSSMFNQLGLLIGTSISGIIMMHFSPVFVMLLNAVSFYVSAFFTFLVRNNIVLPNNDSKKSSNFFSRFLEGVQYLKYNKLVLCIAVIQLILYIALYTSNVLLPSFTGEILKLGAKEFGIIDSAWAAGAIVGGFLLLKITSKIDEHKFLSIGMFCLAGSIIIFSNSNGLIQAVIGYFLMGLFFVSTRINSDTLIQSNVKTNFQGRVKSTISMAISYISFTSYLLVGYLGDITSVDYPKLYTRLP</sequence>
<feature type="transmembrane region" description="Helical" evidence="7">
    <location>
        <begin position="20"/>
        <end position="42"/>
    </location>
</feature>
<gene>
    <name evidence="9" type="ORF">B9L21_05900</name>
</gene>
<accession>A0ABX4DIB1</accession>
<comment type="caution">
    <text evidence="9">The sequence shown here is derived from an EMBL/GenBank/DDBJ whole genome shotgun (WGS) entry which is preliminary data.</text>
</comment>
<reference evidence="9 10" key="1">
    <citation type="submission" date="2017-05" db="EMBL/GenBank/DDBJ databases">
        <title>The genome sequence of Geobacillus uzenensis BGSC 92A1.</title>
        <authorList>
            <person name="Ramaloko W.T."/>
            <person name="Koen N."/>
            <person name="Polliack S."/>
            <person name="Aliyu H."/>
            <person name="Lebre P."/>
            <person name="Mohr T."/>
            <person name="Oswald F."/>
            <person name="Zwick M."/>
            <person name="Neumann A."/>
            <person name="Syldatk C."/>
            <person name="Cowan D."/>
            <person name="De Maayer P."/>
        </authorList>
    </citation>
    <scope>NUCLEOTIDE SEQUENCE [LARGE SCALE GENOMIC DNA]</scope>
    <source>
        <strain evidence="9 10">BGSC 92A1</strain>
    </source>
</reference>
<evidence type="ECO:0000256" key="2">
    <source>
        <dbReference type="ARBA" id="ARBA00022448"/>
    </source>
</evidence>
<feature type="transmembrane region" description="Helical" evidence="7">
    <location>
        <begin position="294"/>
        <end position="310"/>
    </location>
</feature>
<dbReference type="EMBL" id="NEWL01000005">
    <property type="protein sequence ID" value="OXB90293.1"/>
    <property type="molecule type" value="Genomic_DNA"/>
</dbReference>
<evidence type="ECO:0000313" key="9">
    <source>
        <dbReference type="EMBL" id="OXB90293.1"/>
    </source>
</evidence>
<feature type="transmembrane region" description="Helical" evidence="7">
    <location>
        <begin position="355"/>
        <end position="375"/>
    </location>
</feature>
<feature type="domain" description="Major facilitator superfamily (MFS) profile" evidence="8">
    <location>
        <begin position="11"/>
        <end position="390"/>
    </location>
</feature>
<organism evidence="9 10">
    <name type="scientific">Geobacillus uzenensis</name>
    <dbReference type="NCBI Taxonomy" id="129339"/>
    <lineage>
        <taxon>Bacteria</taxon>
        <taxon>Bacillati</taxon>
        <taxon>Bacillota</taxon>
        <taxon>Bacilli</taxon>
        <taxon>Bacillales</taxon>
        <taxon>Anoxybacillaceae</taxon>
        <taxon>Geobacillus</taxon>
    </lineage>
</organism>
<dbReference type="PRINTS" id="PR01988">
    <property type="entry name" value="EXPORTERBACE"/>
</dbReference>
<keyword evidence="2" id="KW-0813">Transport</keyword>
<keyword evidence="3" id="KW-1003">Cell membrane</keyword>
<dbReference type="Proteomes" id="UP000198364">
    <property type="component" value="Unassembled WGS sequence"/>
</dbReference>
<dbReference type="InterPro" id="IPR022324">
    <property type="entry name" value="Bacilysin_exporter_BacE_put"/>
</dbReference>